<organism evidence="1 2">
    <name type="scientific">Pallidibacillus thermolactis</name>
    <dbReference type="NCBI Taxonomy" id="251051"/>
    <lineage>
        <taxon>Bacteria</taxon>
        <taxon>Bacillati</taxon>
        <taxon>Bacillota</taxon>
        <taxon>Bacilli</taxon>
        <taxon>Bacillales</taxon>
        <taxon>Bacillaceae</taxon>
        <taxon>Pallidibacillus</taxon>
    </lineage>
</organism>
<dbReference type="Proteomes" id="UP001208656">
    <property type="component" value="Unassembled WGS sequence"/>
</dbReference>
<evidence type="ECO:0000313" key="1">
    <source>
        <dbReference type="EMBL" id="MCU9593567.1"/>
    </source>
</evidence>
<protein>
    <submittedName>
        <fullName evidence="1">Uncharacterized protein</fullName>
    </submittedName>
</protein>
<keyword evidence="2" id="KW-1185">Reference proteome</keyword>
<sequence>MIGLSVIEETNQIIHNYQEKEQLSELIAENNKVIMDHFDFDQSTLTDFIDYIEFQGYEQYVFFVIGEVNRTVRIASFLQDELDHIQFSVIDNQLQVLYGDPSVATLFKGKWIDRRQVRSQSNSTEYLKNGIMAMFTGFYPENLNKNILKHLYIQNEEILEKISKDVFMNIAINSSIFVRSHQEKSLNEFPFIMIEGESIEHHYLEEFIQLDKNEVLSMLDEFKNSGVVRNPYSKKGIFDYSLLVERHTNNRLFFYEDGIYHDYGKKYLITQDLSSNYFNISSQSLPAYSAISNYDQVVKSIFPLMFHLTSYFQVPESKFITPYSRIHFDPITDQLKNLSWVGIENEKGKYVFNLNNKKMYETEALFLEIMEADQKDCLDELRKRHTNIENMINQYREIVKHA</sequence>
<dbReference type="RefSeq" id="WP_263061079.1">
    <property type="nucleotide sequence ID" value="NZ_JAOUSE010000006.1"/>
</dbReference>
<name>A0ABT2WHP1_9BACI</name>
<evidence type="ECO:0000313" key="2">
    <source>
        <dbReference type="Proteomes" id="UP001208656"/>
    </source>
</evidence>
<gene>
    <name evidence="1" type="ORF">OEV82_03735</name>
</gene>
<dbReference type="EMBL" id="JAOUSE010000006">
    <property type="protein sequence ID" value="MCU9593567.1"/>
    <property type="molecule type" value="Genomic_DNA"/>
</dbReference>
<proteinExistence type="predicted"/>
<comment type="caution">
    <text evidence="1">The sequence shown here is derived from an EMBL/GenBank/DDBJ whole genome shotgun (WGS) entry which is preliminary data.</text>
</comment>
<accession>A0ABT2WHP1</accession>
<reference evidence="1 2" key="1">
    <citation type="submission" date="2022-10" db="EMBL/GenBank/DDBJ databases">
        <title>Description of Fervidibacillus gen. nov. in the family Fervidibacillaceae fam. nov. with two species, Fervidibacillus albus sp. nov., and Fervidibacillus halotolerans sp. nov., isolated from tidal flat sediments.</title>
        <authorList>
            <person name="Kwon K.K."/>
            <person name="Yang S.-H."/>
        </authorList>
    </citation>
    <scope>NUCLEOTIDE SEQUENCE [LARGE SCALE GENOMIC DNA]</scope>
    <source>
        <strain evidence="1 2">DSM 23332</strain>
    </source>
</reference>